<feature type="compositionally biased region" description="Acidic residues" evidence="1">
    <location>
        <begin position="237"/>
        <end position="253"/>
    </location>
</feature>
<dbReference type="RefSeq" id="XP_071939460.1">
    <property type="nucleotide sequence ID" value="XM_072083359.1"/>
</dbReference>
<evidence type="ECO:0000313" key="4">
    <source>
        <dbReference type="RefSeq" id="XP_071939460.1"/>
    </source>
</evidence>
<sequence>MSVERPLRVNLYWGGEIHYEGDFVCYLPRTSNWTFTLRHRIGYGELVDRIYHYMGVDKGMFKLKLFLRQLLENSKYTISAVVDDETLDVMYDLWIKRVSYMTEIYIEKEEIVQMPVVNSVFTGSIGNVGPMMSLVHAFMDPTKFNSGSSSVVPETSSASHYMHDDRSMDSLEPRLTSGSMGAQEYFHGLDSIPNFGDPRPSCHISPHGIESNHGQGYRSSAEDDVYASGHDRLLVSEEDDPEVNAEEVEESESQDVSGSDSDDKHEGGGLRVNLDTQQPFVGYRVANTECGDIRRNSTAGSSAYVPRGMAFFSDLGSINDDDIKEEDGLERIVTFSEENNNIRLHMRFESKLQFSRVVRMLSINHNREFRVIESKSNTWFAKCKSSIERTPSTSTALSYPPCDWCVRTVKKRTHGMWQITKWINNHNCLGDMIRNNNTSLMASVISRHILRSIEDDNRLTVKNILSFVKENLKVDVSYKKAWYTRRKAIELVFGSWEANFAELPQYLDALVQSDSSTVVEWSNHSDSSDRVQTFKYVFWAFGPAIEAFHMCRPVICVDGTHLCGEYKGKTPCCGHSRCEQ</sequence>
<evidence type="ECO:0000313" key="6">
    <source>
        <dbReference type="RefSeq" id="XP_071939462.1"/>
    </source>
</evidence>
<feature type="compositionally biased region" description="Low complexity" evidence="1">
    <location>
        <begin position="146"/>
        <end position="159"/>
    </location>
</feature>
<dbReference type="GeneID" id="140038257"/>
<feature type="region of interest" description="Disordered" evidence="1">
    <location>
        <begin position="146"/>
        <end position="176"/>
    </location>
</feature>
<feature type="region of interest" description="Disordered" evidence="1">
    <location>
        <begin position="237"/>
        <end position="273"/>
    </location>
</feature>
<protein>
    <recommendedName>
        <fullName evidence="7">Transposase MuDR plant domain-containing protein</fullName>
    </recommendedName>
</protein>
<evidence type="ECO:0000313" key="3">
    <source>
        <dbReference type="RefSeq" id="XP_071939459.1"/>
    </source>
</evidence>
<gene>
    <name evidence="3 4 5 6" type="primary">LOC140038257</name>
</gene>
<evidence type="ECO:0000256" key="1">
    <source>
        <dbReference type="SAM" id="MobiDB-lite"/>
    </source>
</evidence>
<organism evidence="2 4">
    <name type="scientific">Coffea arabica</name>
    <name type="common">Arabian coffee</name>
    <dbReference type="NCBI Taxonomy" id="13443"/>
    <lineage>
        <taxon>Eukaryota</taxon>
        <taxon>Viridiplantae</taxon>
        <taxon>Streptophyta</taxon>
        <taxon>Embryophyta</taxon>
        <taxon>Tracheophyta</taxon>
        <taxon>Spermatophyta</taxon>
        <taxon>Magnoliopsida</taxon>
        <taxon>eudicotyledons</taxon>
        <taxon>Gunneridae</taxon>
        <taxon>Pentapetalae</taxon>
        <taxon>asterids</taxon>
        <taxon>lamiids</taxon>
        <taxon>Gentianales</taxon>
        <taxon>Rubiaceae</taxon>
        <taxon>Ixoroideae</taxon>
        <taxon>Gardenieae complex</taxon>
        <taxon>Bertiereae - Coffeeae clade</taxon>
        <taxon>Coffeeae</taxon>
        <taxon>Coffea</taxon>
    </lineage>
</organism>
<evidence type="ECO:0000313" key="2">
    <source>
        <dbReference type="Proteomes" id="UP001652660"/>
    </source>
</evidence>
<evidence type="ECO:0008006" key="7">
    <source>
        <dbReference type="Google" id="ProtNLM"/>
    </source>
</evidence>
<proteinExistence type="predicted"/>
<name>A0ABM4X5Z6_COFAR</name>
<dbReference type="RefSeq" id="XP_071939462.1">
    <property type="nucleotide sequence ID" value="XM_072083361.1"/>
</dbReference>
<dbReference type="RefSeq" id="XP_071939459.1">
    <property type="nucleotide sequence ID" value="XM_072083358.1"/>
</dbReference>
<dbReference type="RefSeq" id="XP_071939461.1">
    <property type="nucleotide sequence ID" value="XM_072083360.1"/>
</dbReference>
<accession>A0ABM4X5Z6</accession>
<feature type="compositionally biased region" description="Basic and acidic residues" evidence="1">
    <location>
        <begin position="161"/>
        <end position="172"/>
    </location>
</feature>
<dbReference type="Proteomes" id="UP001652660">
    <property type="component" value="Chromosome 3e"/>
</dbReference>
<reference evidence="3 4" key="1">
    <citation type="submission" date="2025-05" db="UniProtKB">
        <authorList>
            <consortium name="RefSeq"/>
        </authorList>
    </citation>
    <scope>IDENTIFICATION</scope>
    <source>
        <tissue evidence="3 4">Leaves</tissue>
    </source>
</reference>
<keyword evidence="2" id="KW-1185">Reference proteome</keyword>
<evidence type="ECO:0000313" key="5">
    <source>
        <dbReference type="RefSeq" id="XP_071939461.1"/>
    </source>
</evidence>
<feature type="region of interest" description="Disordered" evidence="1">
    <location>
        <begin position="197"/>
        <end position="225"/>
    </location>
</feature>
<dbReference type="PANTHER" id="PTHR31973:SF195">
    <property type="entry name" value="MUDR FAMILY TRANSPOSASE"/>
    <property type="match status" value="1"/>
</dbReference>
<dbReference type="PANTHER" id="PTHR31973">
    <property type="entry name" value="POLYPROTEIN, PUTATIVE-RELATED"/>
    <property type="match status" value="1"/>
</dbReference>